<evidence type="ECO:0000256" key="4">
    <source>
        <dbReference type="ARBA" id="ARBA00022475"/>
    </source>
</evidence>
<evidence type="ECO:0000256" key="1">
    <source>
        <dbReference type="ARBA" id="ARBA00004651"/>
    </source>
</evidence>
<evidence type="ECO:0000256" key="7">
    <source>
        <dbReference type="ARBA" id="ARBA00023136"/>
    </source>
</evidence>
<evidence type="ECO:0000256" key="3">
    <source>
        <dbReference type="ARBA" id="ARBA00022448"/>
    </source>
</evidence>
<evidence type="ECO:0000256" key="6">
    <source>
        <dbReference type="ARBA" id="ARBA00022989"/>
    </source>
</evidence>
<dbReference type="EMBL" id="FOCQ01000006">
    <property type="protein sequence ID" value="SEN13988.1"/>
    <property type="molecule type" value="Genomic_DNA"/>
</dbReference>
<evidence type="ECO:0000313" key="11">
    <source>
        <dbReference type="Proteomes" id="UP000199695"/>
    </source>
</evidence>
<dbReference type="GO" id="GO:0022857">
    <property type="term" value="F:transmembrane transporter activity"/>
    <property type="evidence" value="ECO:0007669"/>
    <property type="project" value="InterPro"/>
</dbReference>
<evidence type="ECO:0000313" key="10">
    <source>
        <dbReference type="EMBL" id="SEN13988.1"/>
    </source>
</evidence>
<sequence length="523" mass="57616">MKNGGPSSYNNVVFWVSSITILVIVILGAVSPENFAKYASIFFDFTTIHFGWFYLISMAFFVAFCLFLAFSRYGRVKLGPDHEQPEYSFFSWISMLFAAGFGAGLVFWGVAEPMTHFASPPFKDVEPQTAEAARLAMRYSFFNWGIHQWSVFAVAGLALAYFQYRKHSNSLVSSTLTPLTGKPDRRVFKNSIDILAVIATVIGVATSFGMAVLQINGGLKYVFSVPDRTWVQLVIIAVLFALYITSAITGIDKGIKILSNINMGMCVALMLYVLFAGPTVFILNGFTLGIGDYIQHFIESSFYLTPYDGGTWVRDWTIFYWAWVIAWSPFVGAFVARISKGRTIREFVFGVLIVPPLIAMAWIAVFGGTALHMDLFENASIARAVSNDVTTALFVMLNELPFDSVLSVFSLLLIAIFIVTSADSATFVLGMMTSNGNLNPSMIAKVIWGSLMAGISAVLIISSGLKGLQTAALVSALPFTFILILMCISVLKALRRDSIMMDQQTENSKSENKDVPVRKAKLS</sequence>
<dbReference type="InterPro" id="IPR000060">
    <property type="entry name" value="BCCT_transptr"/>
</dbReference>
<keyword evidence="11" id="KW-1185">Reference proteome</keyword>
<comment type="similarity">
    <text evidence="2">Belongs to the BCCT transporter (TC 2.A.15) family.</text>
</comment>
<feature type="transmembrane region" description="Helical" evidence="9">
    <location>
        <begin position="471"/>
        <end position="491"/>
    </location>
</feature>
<name>A0A1H8E5B7_9BACL</name>
<protein>
    <submittedName>
        <fullName evidence="10">Choline/carnitine/betaine transport</fullName>
    </submittedName>
</protein>
<evidence type="ECO:0000256" key="8">
    <source>
        <dbReference type="SAM" id="MobiDB-lite"/>
    </source>
</evidence>
<feature type="transmembrane region" description="Helical" evidence="9">
    <location>
        <begin position="318"/>
        <end position="335"/>
    </location>
</feature>
<evidence type="ECO:0000256" key="2">
    <source>
        <dbReference type="ARBA" id="ARBA00005658"/>
    </source>
</evidence>
<feature type="transmembrane region" description="Helical" evidence="9">
    <location>
        <begin position="50"/>
        <end position="69"/>
    </location>
</feature>
<reference evidence="10 11" key="1">
    <citation type="submission" date="2016-10" db="EMBL/GenBank/DDBJ databases">
        <authorList>
            <person name="de Groot N.N."/>
        </authorList>
    </citation>
    <scope>NUCLEOTIDE SEQUENCE [LARGE SCALE GENOMIC DNA]</scope>
    <source>
        <strain evidence="10 11">DSM 46701</strain>
    </source>
</reference>
<organism evidence="10 11">
    <name type="scientific">Lihuaxuella thermophila</name>
    <dbReference type="NCBI Taxonomy" id="1173111"/>
    <lineage>
        <taxon>Bacteria</taxon>
        <taxon>Bacillati</taxon>
        <taxon>Bacillota</taxon>
        <taxon>Bacilli</taxon>
        <taxon>Bacillales</taxon>
        <taxon>Thermoactinomycetaceae</taxon>
        <taxon>Lihuaxuella</taxon>
    </lineage>
</organism>
<keyword evidence="3" id="KW-0813">Transport</keyword>
<comment type="subcellular location">
    <subcellularLocation>
        <location evidence="1">Cell membrane</location>
        <topology evidence="1">Multi-pass membrane protein</topology>
    </subcellularLocation>
</comment>
<feature type="transmembrane region" description="Helical" evidence="9">
    <location>
        <begin position="405"/>
        <end position="430"/>
    </location>
</feature>
<feature type="transmembrane region" description="Helical" evidence="9">
    <location>
        <begin position="194"/>
        <end position="215"/>
    </location>
</feature>
<feature type="transmembrane region" description="Helical" evidence="9">
    <location>
        <begin position="442"/>
        <end position="465"/>
    </location>
</feature>
<feature type="transmembrane region" description="Helical" evidence="9">
    <location>
        <begin position="146"/>
        <end position="164"/>
    </location>
</feature>
<dbReference type="PANTHER" id="PTHR30047:SF7">
    <property type="entry name" value="HIGH-AFFINITY CHOLINE TRANSPORT PROTEIN"/>
    <property type="match status" value="1"/>
</dbReference>
<dbReference type="STRING" id="1173111.SAMN05444955_106113"/>
<dbReference type="OrthoDB" id="9775735at2"/>
<dbReference type="Pfam" id="PF02028">
    <property type="entry name" value="BCCT"/>
    <property type="match status" value="1"/>
</dbReference>
<evidence type="ECO:0000256" key="5">
    <source>
        <dbReference type="ARBA" id="ARBA00022692"/>
    </source>
</evidence>
<dbReference type="PANTHER" id="PTHR30047">
    <property type="entry name" value="HIGH-AFFINITY CHOLINE TRANSPORT PROTEIN-RELATED"/>
    <property type="match status" value="1"/>
</dbReference>
<feature type="region of interest" description="Disordered" evidence="8">
    <location>
        <begin position="503"/>
        <end position="523"/>
    </location>
</feature>
<gene>
    <name evidence="10" type="ORF">SAMN05444955_106113</name>
</gene>
<feature type="transmembrane region" description="Helical" evidence="9">
    <location>
        <begin position="89"/>
        <end position="111"/>
    </location>
</feature>
<dbReference type="AlphaFoldDB" id="A0A1H8E5B7"/>
<accession>A0A1H8E5B7</accession>
<feature type="compositionally biased region" description="Basic and acidic residues" evidence="8">
    <location>
        <begin position="508"/>
        <end position="517"/>
    </location>
</feature>
<proteinExistence type="inferred from homology"/>
<dbReference type="RefSeq" id="WP_089967558.1">
    <property type="nucleotide sequence ID" value="NZ_FOCQ01000006.1"/>
</dbReference>
<feature type="transmembrane region" description="Helical" evidence="9">
    <location>
        <begin position="263"/>
        <end position="283"/>
    </location>
</feature>
<keyword evidence="4" id="KW-1003">Cell membrane</keyword>
<dbReference type="Proteomes" id="UP000199695">
    <property type="component" value="Unassembled WGS sequence"/>
</dbReference>
<keyword evidence="6 9" id="KW-1133">Transmembrane helix</keyword>
<feature type="transmembrane region" description="Helical" evidence="9">
    <location>
        <begin position="12"/>
        <end position="30"/>
    </location>
</feature>
<feature type="transmembrane region" description="Helical" evidence="9">
    <location>
        <begin position="230"/>
        <end position="251"/>
    </location>
</feature>
<dbReference type="NCBIfam" id="TIGR00842">
    <property type="entry name" value="bcct"/>
    <property type="match status" value="1"/>
</dbReference>
<dbReference type="GO" id="GO:0005886">
    <property type="term" value="C:plasma membrane"/>
    <property type="evidence" value="ECO:0007669"/>
    <property type="project" value="UniProtKB-SubCell"/>
</dbReference>
<evidence type="ECO:0000256" key="9">
    <source>
        <dbReference type="SAM" id="Phobius"/>
    </source>
</evidence>
<keyword evidence="7 9" id="KW-0472">Membrane</keyword>
<feature type="transmembrane region" description="Helical" evidence="9">
    <location>
        <begin position="347"/>
        <end position="367"/>
    </location>
</feature>
<keyword evidence="5 9" id="KW-0812">Transmembrane</keyword>